<evidence type="ECO:0000256" key="2">
    <source>
        <dbReference type="ARBA" id="ARBA00005199"/>
    </source>
</evidence>
<dbReference type="Gene3D" id="2.60.40.1180">
    <property type="entry name" value="Golgi alpha-mannosidase II"/>
    <property type="match status" value="1"/>
</dbReference>
<name>L0A553_DEIPD</name>
<dbReference type="SUPFAM" id="SSF81296">
    <property type="entry name" value="E set domains"/>
    <property type="match status" value="1"/>
</dbReference>
<dbReference type="PATRIC" id="fig|937777.3.peg.3600"/>
<dbReference type="InterPro" id="IPR013780">
    <property type="entry name" value="Glyco_hydro_b"/>
</dbReference>
<evidence type="ECO:0000256" key="11">
    <source>
        <dbReference type="ARBA" id="ARBA00033284"/>
    </source>
</evidence>
<accession>L0A553</accession>
<dbReference type="STRING" id="937777.Deipe_3589"/>
<dbReference type="GO" id="GO:0005737">
    <property type="term" value="C:cytoplasm"/>
    <property type="evidence" value="ECO:0007669"/>
    <property type="project" value="UniProtKB-SubCell"/>
</dbReference>
<evidence type="ECO:0000256" key="7">
    <source>
        <dbReference type="ARBA" id="ARBA00022801"/>
    </source>
</evidence>
<evidence type="ECO:0000256" key="16">
    <source>
        <dbReference type="PIRSR" id="PIRSR006337-3"/>
    </source>
</evidence>
<dbReference type="InterPro" id="IPR004193">
    <property type="entry name" value="Glyco_hydro_13_N"/>
</dbReference>
<gene>
    <name evidence="18" type="ordered locus">Deipe_3589</name>
</gene>
<dbReference type="eggNOG" id="COG0296">
    <property type="taxonomic scope" value="Bacteria"/>
</dbReference>
<dbReference type="Pfam" id="PF00128">
    <property type="entry name" value="Alpha-amylase"/>
    <property type="match status" value="1"/>
</dbReference>
<dbReference type="Gene3D" id="1.10.10.760">
    <property type="entry name" value="E-set domains of sugar-utilizing enzymes"/>
    <property type="match status" value="1"/>
</dbReference>
<evidence type="ECO:0000256" key="15">
    <source>
        <dbReference type="PIRSR" id="PIRSR006337-1"/>
    </source>
</evidence>
<evidence type="ECO:0000256" key="13">
    <source>
        <dbReference type="NCBIfam" id="TIGR02402"/>
    </source>
</evidence>
<dbReference type="NCBIfam" id="TIGR02402">
    <property type="entry name" value="trehalose_TreZ"/>
    <property type="match status" value="1"/>
</dbReference>
<evidence type="ECO:0000256" key="5">
    <source>
        <dbReference type="ARBA" id="ARBA00015938"/>
    </source>
</evidence>
<dbReference type="SUPFAM" id="SSF51445">
    <property type="entry name" value="(Trans)glycosidases"/>
    <property type="match status" value="1"/>
</dbReference>
<feature type="active site" description="Proton donor" evidence="15">
    <location>
        <position position="297"/>
    </location>
</feature>
<dbReference type="InterPro" id="IPR017853">
    <property type="entry name" value="GH"/>
</dbReference>
<dbReference type="PIRSF" id="PIRSF006337">
    <property type="entry name" value="Trehalose_TreZ"/>
    <property type="match status" value="1"/>
</dbReference>
<evidence type="ECO:0000256" key="9">
    <source>
        <dbReference type="ARBA" id="ARBA00023295"/>
    </source>
</evidence>
<comment type="pathway">
    <text evidence="2 14">Glycan biosynthesis; trehalose biosynthesis.</text>
</comment>
<evidence type="ECO:0000256" key="12">
    <source>
        <dbReference type="ARBA" id="ARBA00034013"/>
    </source>
</evidence>
<dbReference type="Gene3D" id="3.20.20.80">
    <property type="entry name" value="Glycosidases"/>
    <property type="match status" value="1"/>
</dbReference>
<evidence type="ECO:0000256" key="1">
    <source>
        <dbReference type="ARBA" id="ARBA00004496"/>
    </source>
</evidence>
<evidence type="ECO:0000259" key="17">
    <source>
        <dbReference type="SMART" id="SM00642"/>
    </source>
</evidence>
<dbReference type="EC" id="3.2.1.141" evidence="4 13"/>
<comment type="similarity">
    <text evidence="3 14">Belongs to the glycosyl hydrolase 13 family.</text>
</comment>
<organism evidence="18 19">
    <name type="scientific">Deinococcus peraridilitoris (strain DSM 19664 / LMG 22246 / CIP 109416 / KR-200)</name>
    <dbReference type="NCBI Taxonomy" id="937777"/>
    <lineage>
        <taxon>Bacteria</taxon>
        <taxon>Thermotogati</taxon>
        <taxon>Deinococcota</taxon>
        <taxon>Deinococci</taxon>
        <taxon>Deinococcales</taxon>
        <taxon>Deinococcaceae</taxon>
        <taxon>Deinococcus</taxon>
    </lineage>
</organism>
<keyword evidence="6" id="KW-0963">Cytoplasm</keyword>
<dbReference type="HOGENOM" id="CLU_020726_0_0_0"/>
<evidence type="ECO:0000256" key="6">
    <source>
        <dbReference type="ARBA" id="ARBA00022490"/>
    </source>
</evidence>
<feature type="active site" description="Nucleophile" evidence="15">
    <location>
        <position position="264"/>
    </location>
</feature>
<keyword evidence="9 14" id="KW-0326">Glycosidase</keyword>
<dbReference type="InterPro" id="IPR014756">
    <property type="entry name" value="Ig_E-set"/>
</dbReference>
<comment type="subcellular location">
    <subcellularLocation>
        <location evidence="1 15">Cytoplasm</location>
    </subcellularLocation>
</comment>
<evidence type="ECO:0000256" key="3">
    <source>
        <dbReference type="ARBA" id="ARBA00008061"/>
    </source>
</evidence>
<keyword evidence="8" id="KW-0119">Carbohydrate metabolism</keyword>
<dbReference type="PANTHER" id="PTHR43651">
    <property type="entry name" value="1,4-ALPHA-GLUCAN-BRANCHING ENZYME"/>
    <property type="match status" value="1"/>
</dbReference>
<dbReference type="InterPro" id="IPR006047">
    <property type="entry name" value="GH13_cat_dom"/>
</dbReference>
<dbReference type="OrthoDB" id="9800174at2"/>
<feature type="domain" description="Glycosyl hydrolase family 13 catalytic" evidence="17">
    <location>
        <begin position="120"/>
        <end position="460"/>
    </location>
</feature>
<evidence type="ECO:0000256" key="8">
    <source>
        <dbReference type="ARBA" id="ARBA00023277"/>
    </source>
</evidence>
<keyword evidence="19" id="KW-1185">Reference proteome</keyword>
<feature type="site" description="Transition state stabilizer" evidence="16">
    <location>
        <position position="392"/>
    </location>
</feature>
<protein>
    <recommendedName>
        <fullName evidence="5 13">Malto-oligosyltrehalose trehalohydrolase</fullName>
        <shortName evidence="14">MTHase</shortName>
        <ecNumber evidence="4 13">3.2.1.141</ecNumber>
    </recommendedName>
    <alternativeName>
        <fullName evidence="11 14">4-alpha-D-((1-&gt;4)-alpha-D-glucano)trehalose trehalohydrolase</fullName>
    </alternativeName>
    <alternativeName>
        <fullName evidence="10 14">Maltooligosyl trehalose trehalohydrolase</fullName>
    </alternativeName>
</protein>
<dbReference type="Gene3D" id="2.60.40.10">
    <property type="entry name" value="Immunoglobulins"/>
    <property type="match status" value="1"/>
</dbReference>
<comment type="catalytic activity">
    <reaction evidence="12 14">
        <text>hydrolysis of (1-&gt;4)-alpha-D-glucosidic linkage in 4-alpha-D-[(1-&gt;4)-alpha-D-glucanosyl]n trehalose to yield trehalose and (1-&gt;4)-alpha-D-glucan.</text>
        <dbReference type="EC" id="3.2.1.141"/>
    </reaction>
</comment>
<evidence type="ECO:0000256" key="10">
    <source>
        <dbReference type="ARBA" id="ARBA00032057"/>
    </source>
</evidence>
<keyword evidence="7 14" id="KW-0378">Hydrolase</keyword>
<dbReference type="AlphaFoldDB" id="L0A553"/>
<dbReference type="Pfam" id="PF02922">
    <property type="entry name" value="CBM_48"/>
    <property type="match status" value="1"/>
</dbReference>
<dbReference type="CDD" id="cd11325">
    <property type="entry name" value="AmyAc_GTHase"/>
    <property type="match status" value="1"/>
</dbReference>
<dbReference type="UniPathway" id="UPA00299"/>
<reference evidence="19" key="1">
    <citation type="submission" date="2012-03" db="EMBL/GenBank/DDBJ databases">
        <title>Complete sequence of chromosome of Deinococcus peraridilitoris DSM 19664.</title>
        <authorList>
            <person name="Lucas S."/>
            <person name="Copeland A."/>
            <person name="Lapidus A."/>
            <person name="Glavina del Rio T."/>
            <person name="Dalin E."/>
            <person name="Tice H."/>
            <person name="Bruce D."/>
            <person name="Goodwin L."/>
            <person name="Pitluck S."/>
            <person name="Peters L."/>
            <person name="Mikhailova N."/>
            <person name="Lu M."/>
            <person name="Kyrpides N."/>
            <person name="Mavromatis K."/>
            <person name="Ivanova N."/>
            <person name="Brettin T."/>
            <person name="Detter J.C."/>
            <person name="Han C."/>
            <person name="Larimer F."/>
            <person name="Land M."/>
            <person name="Hauser L."/>
            <person name="Markowitz V."/>
            <person name="Cheng J.-F."/>
            <person name="Hugenholtz P."/>
            <person name="Woyke T."/>
            <person name="Wu D."/>
            <person name="Pukall R."/>
            <person name="Steenblock K."/>
            <person name="Brambilla E."/>
            <person name="Klenk H.-P."/>
            <person name="Eisen J.A."/>
        </authorList>
    </citation>
    <scope>NUCLEOTIDE SEQUENCE [LARGE SCALE GENOMIC DNA]</scope>
    <source>
        <strain evidence="19">DSM 19664 / LMG 22246 / CIP 109416 / KR-200</strain>
    </source>
</reference>
<dbReference type="CDD" id="cd02853">
    <property type="entry name" value="E_set_MTHase_like_N"/>
    <property type="match status" value="1"/>
</dbReference>
<dbReference type="GO" id="GO:0005992">
    <property type="term" value="P:trehalose biosynthetic process"/>
    <property type="evidence" value="ECO:0007669"/>
    <property type="project" value="UniProtKB-UniRule"/>
</dbReference>
<dbReference type="GO" id="GO:0033942">
    <property type="term" value="F:4-alpha-D-(1-&gt;4)-alpha-D-glucanotrehalose trehalohydrolase activity"/>
    <property type="evidence" value="ECO:0007669"/>
    <property type="project" value="UniProtKB-EC"/>
</dbReference>
<dbReference type="KEGG" id="dpd:Deipe_3589"/>
<dbReference type="InterPro" id="IPR044901">
    <property type="entry name" value="Trehalose_TreZ_E-set_sf"/>
</dbReference>
<dbReference type="EMBL" id="CP003382">
    <property type="protein sequence ID" value="AFZ69018.1"/>
    <property type="molecule type" value="Genomic_DNA"/>
</dbReference>
<dbReference type="SMART" id="SM00642">
    <property type="entry name" value="Aamy"/>
    <property type="match status" value="1"/>
</dbReference>
<evidence type="ECO:0000256" key="4">
    <source>
        <dbReference type="ARBA" id="ARBA00012268"/>
    </source>
</evidence>
<sequence>MTTPVTTRTSLGAFPDQHGTLFRMWSTRARSAGVVLLGEEGEVLNRHPLQARGGGVFETKVEGVGVGTRYKFEVDGQAFPDPYARFLPEGVHGPAVVWENRFEFRHASPKLRADELVIYEMHVGTFTEEGTYRAAAEKLPFLKDLGVNCLELLPVSSFPGTRGWGYDGVAHFAPYKEYGSPEQLQAFIDRAHELGFVVLLDMVYNHFGPDGNYLGAYSPEYFTDRHKTPWGDGLDYSNPFMRHLVLDSAEHWLREYRFDGFRLDATQDIQDDSEKHVLRELAEHVHALGGGHFLFCEDYRNSPHLVTEFGTDGIWADDFHHQVRVTLTGEQDSYYSAFTPGAAGLARLIERGWLYEGQQWPLENEHLEGGRRGQSAGALRAENFVYFIQNHDQIGNRALGDRLPETAGLEGYLTASALLLFLPMTPLLFQGQEWAASTPFQFFSDHHGELGQLVSQGRLSEFGHFAAFQGPEMQKKIPDPQAESTFVTSKLNWNEIGEGEHARTLELYRALLALRREDPVLRHASRGDLQAGAVGNVLWVRRWHDGQERVLLANFGQEEATWPQVPDAGMANLSPMLSTQELAPGRLAPRSTVILGGARG</sequence>
<evidence type="ECO:0000256" key="14">
    <source>
        <dbReference type="PIRNR" id="PIRNR006337"/>
    </source>
</evidence>
<evidence type="ECO:0000313" key="19">
    <source>
        <dbReference type="Proteomes" id="UP000010467"/>
    </source>
</evidence>
<dbReference type="Proteomes" id="UP000010467">
    <property type="component" value="Chromosome"/>
</dbReference>
<dbReference type="InterPro" id="IPR012768">
    <property type="entry name" value="Trehalose_TreZ"/>
</dbReference>
<dbReference type="InterPro" id="IPR013783">
    <property type="entry name" value="Ig-like_fold"/>
</dbReference>
<dbReference type="PANTHER" id="PTHR43651:SF11">
    <property type="entry name" value="MALTO-OLIGOSYLTREHALOSE TREHALOHYDROLASE"/>
    <property type="match status" value="1"/>
</dbReference>
<evidence type="ECO:0000313" key="18">
    <source>
        <dbReference type="EMBL" id="AFZ69018.1"/>
    </source>
</evidence>
<proteinExistence type="inferred from homology"/>